<dbReference type="InterPro" id="IPR042100">
    <property type="entry name" value="Bug_dom1"/>
</dbReference>
<dbReference type="Gene3D" id="3.40.190.150">
    <property type="entry name" value="Bordetella uptake gene, domain 1"/>
    <property type="match status" value="1"/>
</dbReference>
<feature type="chain" id="PRO_5046983298" evidence="3">
    <location>
        <begin position="23"/>
        <end position="311"/>
    </location>
</feature>
<keyword evidence="5" id="KW-1185">Reference proteome</keyword>
<dbReference type="Proteomes" id="UP001265259">
    <property type="component" value="Unassembled WGS sequence"/>
</dbReference>
<reference evidence="4 5" key="1">
    <citation type="submission" date="2023-09" db="EMBL/GenBank/DDBJ databases">
        <authorList>
            <person name="Rey-Velasco X."/>
        </authorList>
    </citation>
    <scope>NUCLEOTIDE SEQUENCE [LARGE SCALE GENOMIC DNA]</scope>
    <source>
        <strain evidence="4 5">F158</strain>
    </source>
</reference>
<evidence type="ECO:0000256" key="3">
    <source>
        <dbReference type="SAM" id="SignalP"/>
    </source>
</evidence>
<gene>
    <name evidence="4" type="ORF">RM543_04985</name>
</gene>
<evidence type="ECO:0000313" key="4">
    <source>
        <dbReference type="EMBL" id="MDT0682030.1"/>
    </source>
</evidence>
<dbReference type="EMBL" id="JAVRHL010000001">
    <property type="protein sequence ID" value="MDT0682030.1"/>
    <property type="molecule type" value="Genomic_DNA"/>
</dbReference>
<comment type="similarity">
    <text evidence="1">Belongs to the UPF0065 (bug) family.</text>
</comment>
<protein>
    <submittedName>
        <fullName evidence="4">Tripartite tricarboxylate transporter substrate-binding protein</fullName>
    </submittedName>
</protein>
<dbReference type="PANTHER" id="PTHR42928">
    <property type="entry name" value="TRICARBOXYLATE-BINDING PROTEIN"/>
    <property type="match status" value="1"/>
</dbReference>
<evidence type="ECO:0000256" key="1">
    <source>
        <dbReference type="ARBA" id="ARBA00006987"/>
    </source>
</evidence>
<dbReference type="Gene3D" id="3.40.190.10">
    <property type="entry name" value="Periplasmic binding protein-like II"/>
    <property type="match status" value="1"/>
</dbReference>
<evidence type="ECO:0000256" key="2">
    <source>
        <dbReference type="SAM" id="MobiDB-lite"/>
    </source>
</evidence>
<evidence type="ECO:0000313" key="5">
    <source>
        <dbReference type="Proteomes" id="UP001265259"/>
    </source>
</evidence>
<comment type="caution">
    <text evidence="4">The sequence shown here is derived from an EMBL/GenBank/DDBJ whole genome shotgun (WGS) entry which is preliminary data.</text>
</comment>
<keyword evidence="3" id="KW-0732">Signal</keyword>
<dbReference type="Pfam" id="PF03401">
    <property type="entry name" value="TctC"/>
    <property type="match status" value="1"/>
</dbReference>
<organism evidence="4 5">
    <name type="scientific">Tropicimonas omnivorans</name>
    <dbReference type="NCBI Taxonomy" id="3075590"/>
    <lineage>
        <taxon>Bacteria</taxon>
        <taxon>Pseudomonadati</taxon>
        <taxon>Pseudomonadota</taxon>
        <taxon>Alphaproteobacteria</taxon>
        <taxon>Rhodobacterales</taxon>
        <taxon>Roseobacteraceae</taxon>
        <taxon>Tropicimonas</taxon>
    </lineage>
</organism>
<feature type="signal peptide" evidence="3">
    <location>
        <begin position="1"/>
        <end position="22"/>
    </location>
</feature>
<dbReference type="PANTHER" id="PTHR42928:SF5">
    <property type="entry name" value="BLR1237 PROTEIN"/>
    <property type="match status" value="1"/>
</dbReference>
<dbReference type="RefSeq" id="WP_311689776.1">
    <property type="nucleotide sequence ID" value="NZ_JAVRHL010000001.1"/>
</dbReference>
<sequence length="311" mass="32710">MIFKSLAAAASGFVLMSGAAMADWEPDGPITMQIAFGAGGSLDSVSRVLATAMEDVTGWQIVAENTPGGGGIAMLSKLARMPADGQNIAVAVNMPVIINLASRPDQTPFELDSFDYLGSIARAEKGLYAAADAPFDTLGEAIEYSQENQLVIAAIPGPEAYVTSALIDAESGDIRRLAAESGGEGTTFILGGQADLAFSGGAHQQLLEAGRIKMIASINNERLSYAPDTPTLVEEGYDLYIDPFFYVAAPAELDEETRQALADGLAEAVQTDAVQEVVRNVLTSDVENFGPEGTLDRMQTGLDDMGPMFTQ</sequence>
<accession>A0ABU3DE87</accession>
<feature type="region of interest" description="Disordered" evidence="2">
    <location>
        <begin position="290"/>
        <end position="311"/>
    </location>
</feature>
<name>A0ABU3DE87_9RHOB</name>
<proteinExistence type="inferred from homology"/>
<dbReference type="InterPro" id="IPR005064">
    <property type="entry name" value="BUG"/>
</dbReference>